<feature type="transmembrane region" description="Helical" evidence="1">
    <location>
        <begin position="624"/>
        <end position="645"/>
    </location>
</feature>
<keyword evidence="1" id="KW-1133">Transmembrane helix</keyword>
<evidence type="ECO:0000256" key="1">
    <source>
        <dbReference type="SAM" id="Phobius"/>
    </source>
</evidence>
<reference evidence="5" key="1">
    <citation type="submission" date="2010-06" db="EMBL/GenBank/DDBJ databases">
        <authorList>
            <person name="Jiang H."/>
            <person name="Abraham K."/>
            <person name="Ali S."/>
            <person name="Alsbrooks S.L."/>
            <person name="Anim B.N."/>
            <person name="Anosike U.S."/>
            <person name="Attaway T."/>
            <person name="Bandaranaike D.P."/>
            <person name="Battles P.K."/>
            <person name="Bell S.N."/>
            <person name="Bell A.V."/>
            <person name="Beltran B."/>
            <person name="Bickham C."/>
            <person name="Bustamante Y."/>
            <person name="Caleb T."/>
            <person name="Canada A."/>
            <person name="Cardenas V."/>
            <person name="Carter K."/>
            <person name="Chacko J."/>
            <person name="Chandrabose M.N."/>
            <person name="Chavez D."/>
            <person name="Chavez A."/>
            <person name="Chen L."/>
            <person name="Chu H.-S."/>
            <person name="Claassen K.J."/>
            <person name="Cockrell R."/>
            <person name="Collins M."/>
            <person name="Cooper J.A."/>
            <person name="Cree A."/>
            <person name="Curry S.M."/>
            <person name="Da Y."/>
            <person name="Dao M.D."/>
            <person name="Das B."/>
            <person name="Davila M.-L."/>
            <person name="Davy-Carroll L."/>
            <person name="Denson S."/>
            <person name="Dinh H."/>
            <person name="Ebong V.E."/>
            <person name="Edwards J.R."/>
            <person name="Egan A."/>
            <person name="El-Daye J."/>
            <person name="Escobedo L."/>
            <person name="Fernandez S."/>
            <person name="Fernando P.R."/>
            <person name="Flagg N."/>
            <person name="Forbes L.D."/>
            <person name="Fowler R.G."/>
            <person name="Fu Q."/>
            <person name="Gabisi R.A."/>
            <person name="Ganer J."/>
            <person name="Garbino Pronczuk A."/>
            <person name="Garcia R.M."/>
            <person name="Garner T."/>
            <person name="Garrett T.E."/>
            <person name="Gonzalez D.A."/>
            <person name="Hamid H."/>
            <person name="Hawkins E.S."/>
            <person name="Hirani K."/>
            <person name="Hogues M.E."/>
            <person name="Hollins B."/>
            <person name="Hsiao C.-H."/>
            <person name="Jabil R."/>
            <person name="James M.L."/>
            <person name="Jhangiani S.N."/>
            <person name="Johnson B."/>
            <person name="Johnson Q."/>
            <person name="Joshi V."/>
            <person name="Kalu J.B."/>
            <person name="Kam C."/>
            <person name="Kashfia A."/>
            <person name="Keebler J."/>
            <person name="Kisamo H."/>
            <person name="Kovar C.L."/>
            <person name="Lago L.A."/>
            <person name="Lai C.-Y."/>
            <person name="Laidlaw J."/>
            <person name="Lara F."/>
            <person name="Le T.-K."/>
            <person name="Lee S.L."/>
            <person name="Legall F.H."/>
            <person name="Lemon S.J."/>
            <person name="Lewis L.R."/>
            <person name="Li B."/>
            <person name="Liu Y."/>
            <person name="Liu Y.-S."/>
            <person name="Lopez J."/>
            <person name="Lozado R.J."/>
            <person name="Lu J."/>
            <person name="Madu R.C."/>
            <person name="Maheshwari M."/>
            <person name="Maheshwari R."/>
            <person name="Malloy K."/>
            <person name="Martinez E."/>
            <person name="Mathew T."/>
            <person name="Mercado I.C."/>
            <person name="Mercado C."/>
            <person name="Meyer B."/>
            <person name="Montgomery K."/>
            <person name="Morgan M.B."/>
            <person name="Munidasa M."/>
            <person name="Nazareth L.V."/>
            <person name="Nelson J."/>
            <person name="Ng B.M."/>
            <person name="Nguyen N.B."/>
            <person name="Nguyen P.Q."/>
            <person name="Nguyen T."/>
            <person name="Obregon M."/>
            <person name="Okwuonu G.O."/>
            <person name="Onwere C.G."/>
            <person name="Orozco G."/>
            <person name="Parra A."/>
            <person name="Patel S."/>
            <person name="Patil S."/>
            <person name="Perez A."/>
            <person name="Perez Y."/>
            <person name="Pham C."/>
            <person name="Primus E.L."/>
            <person name="Pu L.-L."/>
            <person name="Puazo M."/>
            <person name="Qin X."/>
            <person name="Quiroz J.B."/>
            <person name="Reese J."/>
            <person name="Richards S."/>
            <person name="Rives C.M."/>
            <person name="Robberts R."/>
            <person name="Ruiz S.J."/>
            <person name="Ruiz M.J."/>
            <person name="Santibanez J."/>
            <person name="Schneider B.W."/>
            <person name="Sisson I."/>
            <person name="Smith M."/>
            <person name="Sodergren E."/>
            <person name="Song X.-Z."/>
            <person name="Song B.B."/>
            <person name="Summersgill H."/>
            <person name="Thelus R."/>
            <person name="Thornton R.D."/>
            <person name="Trejos Z.Y."/>
            <person name="Usmani K."/>
            <person name="Vattathil S."/>
            <person name="Villasana D."/>
            <person name="Walker D.L."/>
            <person name="Wang S."/>
            <person name="Wang K."/>
            <person name="White C.S."/>
            <person name="Williams A.C."/>
            <person name="Williamson J."/>
            <person name="Wilson K."/>
            <person name="Woghiren I.O."/>
            <person name="Woodworth J.R."/>
            <person name="Worley K.C."/>
            <person name="Wright R.A."/>
            <person name="Wu W."/>
            <person name="Young L."/>
            <person name="Zhang L."/>
            <person name="Zhang J."/>
            <person name="Zhu Y."/>
            <person name="Muzny D.M."/>
            <person name="Weinstock G."/>
            <person name="Gibbs R.A."/>
        </authorList>
    </citation>
    <scope>NUCLEOTIDE SEQUENCE [LARGE SCALE GENOMIC DNA]</scope>
    <source>
        <strain evidence="5">LSR1</strain>
    </source>
</reference>
<dbReference type="OrthoDB" id="10006435at2759"/>
<dbReference type="GeneID" id="100166807"/>
<feature type="transmembrane region" description="Helical" evidence="1">
    <location>
        <begin position="550"/>
        <end position="568"/>
    </location>
</feature>
<evidence type="ECO:0000313" key="4">
    <source>
        <dbReference type="EnsemblMetazoa" id="XP_016661718.1"/>
    </source>
</evidence>
<dbReference type="EnsemblMetazoa" id="XM_016806229.2">
    <property type="protein sequence ID" value="XP_016661718.1"/>
    <property type="gene ID" value="LOC100166807"/>
</dbReference>
<feature type="signal peptide" evidence="2">
    <location>
        <begin position="1"/>
        <end position="22"/>
    </location>
</feature>
<feature type="transmembrane region" description="Helical" evidence="1">
    <location>
        <begin position="580"/>
        <end position="604"/>
    </location>
</feature>
<feature type="transmembrane region" description="Helical" evidence="1">
    <location>
        <begin position="657"/>
        <end position="679"/>
    </location>
</feature>
<dbReference type="Pfam" id="PF20146">
    <property type="entry name" value="NRF"/>
    <property type="match status" value="1"/>
</dbReference>
<evidence type="ECO:0000313" key="5">
    <source>
        <dbReference type="Proteomes" id="UP000007819"/>
    </source>
</evidence>
<dbReference type="KEGG" id="api:100166807"/>
<feature type="transmembrane region" description="Helical" evidence="1">
    <location>
        <begin position="500"/>
        <end position="520"/>
    </location>
</feature>
<dbReference type="InterPro" id="IPR002656">
    <property type="entry name" value="Acyl_transf_3_dom"/>
</dbReference>
<sequence>MFSHSPLRWSTSVLMLSTLALAEFDGRVHRNDDGVFPLPRSSQLSALNGSDVAFLGKGENVPQKEEDDIYPESWVSDLFYRALVNFTIQNVGSSACQRQVNMYVRNLKNYTDWAVRMAESWNRHPIGILAGNKYHMGIYDECVDINYPVKGQYCLSEIHLFPPMGKNYSFQKGTDNINEVSDNHAWKTILGWVDSPDLVKRNSLNLGICIPDSCSASDLQTSLQNEFDKVFLPETFKAVVQVDPILCTVSGDMYPYDMAYFLTSAFFVLLVMICCGVTVYHFIKLSHQQNKTLSDDEFFISFSFIKSVRELLKYDKTNELNIANGMKVTTMLFILFGHRFMYLAGNPSSHPQLIENIYRHGPDLLLTSMNLVDPFFFISGFILYTTISPIFKKVGSVWIKLASPVIYRIMRMLPAYCAMMAITANIVPHLGDGPLWPQKTWSEAETCKKYWWTNLLFISNFIDTKYECLIVSWYISCDIQFFIVGVVLVYVYIKNIKYGIGLLSTIIIASIFTPFISTILKKSDGILKVHIPFLENPRTSTTFNESYRASHLRAAPFFVGVAMSLIINKLKEKKIKFSAITVYGGTFVVTVISLWVQFYGAIFYARHRPYYPLEQALYSTFRHWTWTAICVWVSFCYYTTGYGLLSKVFDNRFIVPMGRLSYSVFLVNLIVMMMSQSSQRLPNYLSAKSLLDAWIYDTFKTYLMALALHLVVEAPFGNLTRQMFGRGKKSDSSIRNEIPIEKTTTVETP</sequence>
<dbReference type="GO" id="GO:0016747">
    <property type="term" value="F:acyltransferase activity, transferring groups other than amino-acyl groups"/>
    <property type="evidence" value="ECO:0007669"/>
    <property type="project" value="InterPro"/>
</dbReference>
<feature type="transmembrane region" description="Helical" evidence="1">
    <location>
        <begin position="405"/>
        <end position="427"/>
    </location>
</feature>
<feature type="domain" description="Nose resistant-to-fluoxetine protein N-terminal" evidence="3">
    <location>
        <begin position="93"/>
        <end position="249"/>
    </location>
</feature>
<organism evidence="4 5">
    <name type="scientific">Acyrthosiphon pisum</name>
    <name type="common">Pea aphid</name>
    <dbReference type="NCBI Taxonomy" id="7029"/>
    <lineage>
        <taxon>Eukaryota</taxon>
        <taxon>Metazoa</taxon>
        <taxon>Ecdysozoa</taxon>
        <taxon>Arthropoda</taxon>
        <taxon>Hexapoda</taxon>
        <taxon>Insecta</taxon>
        <taxon>Pterygota</taxon>
        <taxon>Neoptera</taxon>
        <taxon>Paraneoptera</taxon>
        <taxon>Hemiptera</taxon>
        <taxon>Sternorrhyncha</taxon>
        <taxon>Aphidomorpha</taxon>
        <taxon>Aphidoidea</taxon>
        <taxon>Aphididae</taxon>
        <taxon>Macrosiphini</taxon>
        <taxon>Acyrthosiphon</taxon>
    </lineage>
</organism>
<dbReference type="RefSeq" id="XP_016661718.1">
    <property type="nucleotide sequence ID" value="XM_016806229.1"/>
</dbReference>
<feature type="transmembrane region" description="Helical" evidence="1">
    <location>
        <begin position="322"/>
        <end position="344"/>
    </location>
</feature>
<dbReference type="Proteomes" id="UP000007819">
    <property type="component" value="Chromosome A1"/>
</dbReference>
<dbReference type="AlphaFoldDB" id="A0A8R2D4X9"/>
<proteinExistence type="predicted"/>
<evidence type="ECO:0000259" key="3">
    <source>
        <dbReference type="SMART" id="SM00703"/>
    </source>
</evidence>
<dbReference type="Pfam" id="PF01757">
    <property type="entry name" value="Acyl_transf_3"/>
    <property type="match status" value="1"/>
</dbReference>
<dbReference type="InterPro" id="IPR006621">
    <property type="entry name" value="Nose-resist-to-fluoxetine_N"/>
</dbReference>
<keyword evidence="1" id="KW-0812">Transmembrane</keyword>
<name>A0A8R2D4X9_ACYPI</name>
<protein>
    <recommendedName>
        <fullName evidence="3">Nose resistant-to-fluoxetine protein N-terminal domain-containing protein</fullName>
    </recommendedName>
</protein>
<feature type="transmembrane region" description="Helical" evidence="1">
    <location>
        <begin position="364"/>
        <end position="384"/>
    </location>
</feature>
<evidence type="ECO:0000256" key="2">
    <source>
        <dbReference type="SAM" id="SignalP"/>
    </source>
</evidence>
<feature type="chain" id="PRO_5035740930" description="Nose resistant-to-fluoxetine protein N-terminal domain-containing protein" evidence="2">
    <location>
        <begin position="23"/>
        <end position="749"/>
    </location>
</feature>
<keyword evidence="2" id="KW-0732">Signal</keyword>
<reference evidence="4" key="2">
    <citation type="submission" date="2022-06" db="UniProtKB">
        <authorList>
            <consortium name="EnsemblMetazoa"/>
        </authorList>
    </citation>
    <scope>IDENTIFICATION</scope>
</reference>
<feature type="transmembrane region" description="Helical" evidence="1">
    <location>
        <begin position="699"/>
        <end position="719"/>
    </location>
</feature>
<dbReference type="PANTHER" id="PTHR11161">
    <property type="entry name" value="O-ACYLTRANSFERASE"/>
    <property type="match status" value="1"/>
</dbReference>
<keyword evidence="1" id="KW-0472">Membrane</keyword>
<feature type="transmembrane region" description="Helical" evidence="1">
    <location>
        <begin position="471"/>
        <end position="493"/>
    </location>
</feature>
<keyword evidence="5" id="KW-1185">Reference proteome</keyword>
<feature type="transmembrane region" description="Helical" evidence="1">
    <location>
        <begin position="258"/>
        <end position="283"/>
    </location>
</feature>
<dbReference type="SMART" id="SM00703">
    <property type="entry name" value="NRF"/>
    <property type="match status" value="1"/>
</dbReference>
<dbReference type="PANTHER" id="PTHR11161:SF71">
    <property type="entry name" value="NOSE RESISTANT-TO-FLUOXETINE PROTEIN N-TERMINAL DOMAIN-CONTAINING PROTEIN"/>
    <property type="match status" value="1"/>
</dbReference>
<dbReference type="InterPro" id="IPR052728">
    <property type="entry name" value="O2_lipid_transport_reg"/>
</dbReference>
<accession>A0A8R2D4X9</accession>